<name>A0A4R6YY82_9GAMM</name>
<feature type="active site" description="Proton donor" evidence="5">
    <location>
        <position position="122"/>
    </location>
</feature>
<evidence type="ECO:0000256" key="2">
    <source>
        <dbReference type="ARBA" id="ARBA00013064"/>
    </source>
</evidence>
<protein>
    <recommendedName>
        <fullName evidence="2">protein-tyrosine-phosphatase</fullName>
        <ecNumber evidence="2">3.1.3.48</ecNumber>
    </recommendedName>
</protein>
<dbReference type="SMART" id="SM00226">
    <property type="entry name" value="LMWPc"/>
    <property type="match status" value="1"/>
</dbReference>
<comment type="similarity">
    <text evidence="1">Belongs to the low molecular weight phosphotyrosine protein phosphatase family.</text>
</comment>
<dbReference type="Pfam" id="PF01451">
    <property type="entry name" value="LMWPc"/>
    <property type="match status" value="1"/>
</dbReference>
<proteinExistence type="inferred from homology"/>
<keyword evidence="4" id="KW-0904">Protein phosphatase</keyword>
<accession>A0A4R6YY82</accession>
<dbReference type="CDD" id="cd16343">
    <property type="entry name" value="LMWPTP"/>
    <property type="match status" value="1"/>
</dbReference>
<evidence type="ECO:0000256" key="3">
    <source>
        <dbReference type="ARBA" id="ARBA00022801"/>
    </source>
</evidence>
<keyword evidence="3" id="KW-0378">Hydrolase</keyword>
<feature type="active site" description="Nucleophile" evidence="5">
    <location>
        <position position="7"/>
    </location>
</feature>
<dbReference type="Gene3D" id="3.40.50.2300">
    <property type="match status" value="1"/>
</dbReference>
<evidence type="ECO:0000313" key="8">
    <source>
        <dbReference type="Proteomes" id="UP000295293"/>
    </source>
</evidence>
<dbReference type="PANTHER" id="PTHR11717:SF7">
    <property type="entry name" value="LOW MOLECULAR WEIGHT PHOSPHOTYROSINE PROTEIN PHOSPHATASE"/>
    <property type="match status" value="1"/>
</dbReference>
<dbReference type="InterPro" id="IPR023485">
    <property type="entry name" value="Ptyr_pPase"/>
</dbReference>
<keyword evidence="8" id="KW-1185">Reference proteome</keyword>
<dbReference type="GO" id="GO:0004725">
    <property type="term" value="F:protein tyrosine phosphatase activity"/>
    <property type="evidence" value="ECO:0007669"/>
    <property type="project" value="UniProtKB-EC"/>
</dbReference>
<feature type="domain" description="Phosphotyrosine protein phosphatase I" evidence="6">
    <location>
        <begin position="1"/>
        <end position="148"/>
    </location>
</feature>
<evidence type="ECO:0000256" key="4">
    <source>
        <dbReference type="ARBA" id="ARBA00022912"/>
    </source>
</evidence>
<evidence type="ECO:0000256" key="5">
    <source>
        <dbReference type="PIRSR" id="PIRSR617867-1"/>
    </source>
</evidence>
<dbReference type="RefSeq" id="WP_133818718.1">
    <property type="nucleotide sequence ID" value="NZ_SNZH01000006.1"/>
</dbReference>
<dbReference type="EMBL" id="SNZH01000006">
    <property type="protein sequence ID" value="TDR43974.1"/>
    <property type="molecule type" value="Genomic_DNA"/>
</dbReference>
<dbReference type="InterPro" id="IPR036196">
    <property type="entry name" value="Ptyr_pPase_sf"/>
</dbReference>
<feature type="active site" description="Nucleophile" evidence="5">
    <location>
        <position position="13"/>
    </location>
</feature>
<dbReference type="InterPro" id="IPR017867">
    <property type="entry name" value="Tyr_phospatase_low_mol_wt"/>
</dbReference>
<dbReference type="SUPFAM" id="SSF52788">
    <property type="entry name" value="Phosphotyrosine protein phosphatases I"/>
    <property type="match status" value="1"/>
</dbReference>
<dbReference type="InterPro" id="IPR050438">
    <property type="entry name" value="LMW_PTPase"/>
</dbReference>
<dbReference type="Proteomes" id="UP000295293">
    <property type="component" value="Unassembled WGS sequence"/>
</dbReference>
<comment type="caution">
    <text evidence="7">The sequence shown here is derived from an EMBL/GenBank/DDBJ whole genome shotgun (WGS) entry which is preliminary data.</text>
</comment>
<evidence type="ECO:0000259" key="6">
    <source>
        <dbReference type="SMART" id="SM00226"/>
    </source>
</evidence>
<dbReference type="AlphaFoldDB" id="A0A4R6YY82"/>
<gene>
    <name evidence="7" type="ORF">DFR29_106116</name>
</gene>
<reference evidence="7 8" key="1">
    <citation type="submission" date="2019-03" db="EMBL/GenBank/DDBJ databases">
        <title>Genomic Encyclopedia of Type Strains, Phase IV (KMG-IV): sequencing the most valuable type-strain genomes for metagenomic binning, comparative biology and taxonomic classification.</title>
        <authorList>
            <person name="Goeker M."/>
        </authorList>
    </citation>
    <scope>NUCLEOTIDE SEQUENCE [LARGE SCALE GENOMIC DNA]</scope>
    <source>
        <strain evidence="7 8">DSM 21667</strain>
    </source>
</reference>
<evidence type="ECO:0000313" key="7">
    <source>
        <dbReference type="EMBL" id="TDR43974.1"/>
    </source>
</evidence>
<dbReference type="PANTHER" id="PTHR11717">
    <property type="entry name" value="LOW MOLECULAR WEIGHT PROTEIN TYROSINE PHOSPHATASE"/>
    <property type="match status" value="1"/>
</dbReference>
<sequence length="151" mass="16688">MKILFVCLGNICRSPVFEAVLRQQLQRSRLDWQVASVGTGGWHAGDGADPRSCASALRRGYSLESHRARQLAATDYRDFDWLLAADRSNLAEIEQRRPAAATAQATLALPFAGITAPQEIPDPYYGKQAGFDQVIDLAEDFARRLITRGKP</sequence>
<organism evidence="7 8">
    <name type="scientific">Tahibacter aquaticus</name>
    <dbReference type="NCBI Taxonomy" id="520092"/>
    <lineage>
        <taxon>Bacteria</taxon>
        <taxon>Pseudomonadati</taxon>
        <taxon>Pseudomonadota</taxon>
        <taxon>Gammaproteobacteria</taxon>
        <taxon>Lysobacterales</taxon>
        <taxon>Rhodanobacteraceae</taxon>
        <taxon>Tahibacter</taxon>
    </lineage>
</organism>
<dbReference type="EC" id="3.1.3.48" evidence="2"/>
<evidence type="ECO:0000256" key="1">
    <source>
        <dbReference type="ARBA" id="ARBA00011063"/>
    </source>
</evidence>
<dbReference type="OrthoDB" id="9784339at2"/>
<dbReference type="PRINTS" id="PR00719">
    <property type="entry name" value="LMWPTPASE"/>
</dbReference>